<accession>A0ACC8XEQ8</accession>
<organism evidence="1 2">
    <name type="scientific">Candidatus Epulonipiscium fishelsonii</name>
    <dbReference type="NCBI Taxonomy" id="77094"/>
    <lineage>
        <taxon>Bacteria</taxon>
        <taxon>Bacillati</taxon>
        <taxon>Bacillota</taxon>
        <taxon>Clostridia</taxon>
        <taxon>Lachnospirales</taxon>
        <taxon>Lachnospiraceae</taxon>
        <taxon>Candidatus Epulonipiscium</taxon>
    </lineage>
</organism>
<sequence length="218" mass="24943">MYVYQDYILPINHFEPSVFIYNHELDKLKNLDYIKNKSIIDVGAYIGDSALIFSELPVEKIYRFEATKDYFKLLQQTIKMNKLKNIITENVALGDKAGSCNIFVNGPGSSINLKNGNKTWKKKINVPMITLDEYVKKHNIEVGLIKVDIEGAEPLFLQGSKETICTQKPILLISIYHNPNDYFEIKPMIESWNLGYKFKISKPDDGGIISDTLLICEI</sequence>
<protein>
    <submittedName>
        <fullName evidence="1">Uncharacterized protein</fullName>
    </submittedName>
</protein>
<evidence type="ECO:0000313" key="2">
    <source>
        <dbReference type="Proteomes" id="UP000188637"/>
    </source>
</evidence>
<comment type="caution">
    <text evidence="1">The sequence shown here is derived from an EMBL/GenBank/DDBJ whole genome shotgun (WGS) entry which is preliminary data.</text>
</comment>
<name>A0ACC8XEQ8_9FIRM</name>
<evidence type="ECO:0000313" key="1">
    <source>
        <dbReference type="EMBL" id="ONI41624.1"/>
    </source>
</evidence>
<gene>
    <name evidence="1" type="ORF">AN640_01330</name>
</gene>
<proteinExistence type="predicted"/>
<reference evidence="1" key="1">
    <citation type="submission" date="2016-08" db="EMBL/GenBank/DDBJ databases">
        <authorList>
            <person name="Ngugi D.K."/>
            <person name="Miyake S."/>
            <person name="Stingl U."/>
        </authorList>
    </citation>
    <scope>NUCLEOTIDE SEQUENCE</scope>
    <source>
        <strain evidence="1">SCG-D08WGA-EpuloA1</strain>
    </source>
</reference>
<keyword evidence="2" id="KW-1185">Reference proteome</keyword>
<dbReference type="Proteomes" id="UP000188637">
    <property type="component" value="Unassembled WGS sequence"/>
</dbReference>
<dbReference type="EMBL" id="LJHD01000212">
    <property type="protein sequence ID" value="ONI41624.1"/>
    <property type="molecule type" value="Genomic_DNA"/>
</dbReference>